<dbReference type="RefSeq" id="WP_259426313.1">
    <property type="nucleotide sequence ID" value="NZ_JANWTC010000001.1"/>
</dbReference>
<sequence>MLSVIPIPLVIEDVNATGSAVVDLLGTLSIALYDLFSGAGLDLGALSSVQL</sequence>
<reference evidence="1 2" key="1">
    <citation type="submission" date="2022-08" db="EMBL/GenBank/DDBJ databases">
        <title>YIM 101645 draft genome.</title>
        <authorList>
            <person name="Chen X."/>
        </authorList>
    </citation>
    <scope>NUCLEOTIDE SEQUENCE [LARGE SCALE GENOMIC DNA]</scope>
    <source>
        <strain evidence="1 2">YIM 101645</strain>
    </source>
</reference>
<dbReference type="Proteomes" id="UP001205965">
    <property type="component" value="Unassembled WGS sequence"/>
</dbReference>
<protein>
    <submittedName>
        <fullName evidence="1">Uncharacterized protein</fullName>
    </submittedName>
</protein>
<keyword evidence="2" id="KW-1185">Reference proteome</keyword>
<name>A0ABT2FSS8_9CORY</name>
<proteinExistence type="predicted"/>
<accession>A0ABT2FSS8</accession>
<evidence type="ECO:0000313" key="2">
    <source>
        <dbReference type="Proteomes" id="UP001205965"/>
    </source>
</evidence>
<comment type="caution">
    <text evidence="1">The sequence shown here is derived from an EMBL/GenBank/DDBJ whole genome shotgun (WGS) entry which is preliminary data.</text>
</comment>
<evidence type="ECO:0000313" key="1">
    <source>
        <dbReference type="EMBL" id="MCS5478274.1"/>
    </source>
</evidence>
<organism evidence="1 2">
    <name type="scientific">Corynebacterium lemuris</name>
    <dbReference type="NCBI Taxonomy" id="1859292"/>
    <lineage>
        <taxon>Bacteria</taxon>
        <taxon>Bacillati</taxon>
        <taxon>Actinomycetota</taxon>
        <taxon>Actinomycetes</taxon>
        <taxon>Mycobacteriales</taxon>
        <taxon>Corynebacteriaceae</taxon>
        <taxon>Corynebacterium</taxon>
    </lineage>
</organism>
<dbReference type="EMBL" id="JANWTC010000001">
    <property type="protein sequence ID" value="MCS5478274.1"/>
    <property type="molecule type" value="Genomic_DNA"/>
</dbReference>
<gene>
    <name evidence="1" type="ORF">NYP18_01240</name>
</gene>